<accession>A0A6J5EK02</accession>
<protein>
    <submittedName>
        <fullName evidence="1">Uncharacterized protein</fullName>
    </submittedName>
</protein>
<keyword evidence="2" id="KW-1185">Reference proteome</keyword>
<dbReference type="RefSeq" id="WP_175229316.1">
    <property type="nucleotide sequence ID" value="NZ_CADIKH010000028.1"/>
</dbReference>
<dbReference type="AlphaFoldDB" id="A0A6J5EK02"/>
<dbReference type="Proteomes" id="UP000494363">
    <property type="component" value="Unassembled WGS sequence"/>
</dbReference>
<dbReference type="EMBL" id="CADIKH010000028">
    <property type="protein sequence ID" value="CAB3765781.1"/>
    <property type="molecule type" value="Genomic_DNA"/>
</dbReference>
<evidence type="ECO:0000313" key="1">
    <source>
        <dbReference type="EMBL" id="CAB3765781.1"/>
    </source>
</evidence>
<organism evidence="1 2">
    <name type="scientific">Paraburkholderia humisilvae</name>
    <dbReference type="NCBI Taxonomy" id="627669"/>
    <lineage>
        <taxon>Bacteria</taxon>
        <taxon>Pseudomonadati</taxon>
        <taxon>Pseudomonadota</taxon>
        <taxon>Betaproteobacteria</taxon>
        <taxon>Burkholderiales</taxon>
        <taxon>Burkholderiaceae</taxon>
        <taxon>Paraburkholderia</taxon>
    </lineage>
</organism>
<gene>
    <name evidence="1" type="ORF">LMG29542_05229</name>
</gene>
<proteinExistence type="predicted"/>
<sequence>MLSSTLPTKRFYIFGVNAPDGHTLLIDYSADDPDRNGFAVLERIRRSADGGIADWRERERLGVADVFGIESVGSQQAAQLAVEFWRAYFRALGEIVIEASHLPDSPV</sequence>
<evidence type="ECO:0000313" key="2">
    <source>
        <dbReference type="Proteomes" id="UP000494363"/>
    </source>
</evidence>
<reference evidence="1 2" key="1">
    <citation type="submission" date="2020-04" db="EMBL/GenBank/DDBJ databases">
        <authorList>
            <person name="De Canck E."/>
        </authorList>
    </citation>
    <scope>NUCLEOTIDE SEQUENCE [LARGE SCALE GENOMIC DNA]</scope>
    <source>
        <strain evidence="1 2">LMG 29542</strain>
    </source>
</reference>
<name>A0A6J5EK02_9BURK</name>